<comment type="caution">
    <text evidence="2">The sequence shown here is derived from an EMBL/GenBank/DDBJ whole genome shotgun (WGS) entry which is preliminary data.</text>
</comment>
<dbReference type="RefSeq" id="WP_006778093.1">
    <property type="nucleotide sequence ID" value="NZ_CP040506.1"/>
</dbReference>
<dbReference type="PANTHER" id="PTHR11614">
    <property type="entry name" value="PHOSPHOLIPASE-RELATED"/>
    <property type="match status" value="1"/>
</dbReference>
<protein>
    <recommendedName>
        <fullName evidence="1">Serine aminopeptidase S33 domain-containing protein</fullName>
    </recommendedName>
</protein>
<dbReference type="InterPro" id="IPR051044">
    <property type="entry name" value="MAG_DAG_Lipase"/>
</dbReference>
<dbReference type="Gene3D" id="3.40.50.1820">
    <property type="entry name" value="alpha/beta hydrolase"/>
    <property type="match status" value="1"/>
</dbReference>
<dbReference type="Pfam" id="PF12146">
    <property type="entry name" value="Hydrolase_4"/>
    <property type="match status" value="1"/>
</dbReference>
<evidence type="ECO:0000313" key="3">
    <source>
        <dbReference type="Proteomes" id="UP000005384"/>
    </source>
</evidence>
<feature type="domain" description="Serine aminopeptidase S33" evidence="1">
    <location>
        <begin position="72"/>
        <end position="305"/>
    </location>
</feature>
<reference evidence="2 3" key="1">
    <citation type="submission" date="2011-08" db="EMBL/GenBank/DDBJ databases">
        <title>The Genome Sequence of Clostridium hathewayi WAL-18680.</title>
        <authorList>
            <consortium name="The Broad Institute Genome Sequencing Platform"/>
            <person name="Earl A."/>
            <person name="Ward D."/>
            <person name="Feldgarden M."/>
            <person name="Gevers D."/>
            <person name="Finegold S.M."/>
            <person name="Summanen P.H."/>
            <person name="Molitoris D.R."/>
            <person name="Song M."/>
            <person name="Daigneault M."/>
            <person name="Allen-Vercoe E."/>
            <person name="Young S.K."/>
            <person name="Zeng Q."/>
            <person name="Gargeya S."/>
            <person name="Fitzgerald M."/>
            <person name="Haas B."/>
            <person name="Abouelleil A."/>
            <person name="Alvarado L."/>
            <person name="Arachchi H.M."/>
            <person name="Berlin A."/>
            <person name="Brown A."/>
            <person name="Chapman S.B."/>
            <person name="Chen Z."/>
            <person name="Dunbar C."/>
            <person name="Freedman E."/>
            <person name="Gearin G."/>
            <person name="Gellesch M."/>
            <person name="Goldberg J."/>
            <person name="Griggs A."/>
            <person name="Gujja S."/>
            <person name="Heiman D."/>
            <person name="Howarth C."/>
            <person name="Larson L."/>
            <person name="Lui A."/>
            <person name="MacDonald P.J.P."/>
            <person name="Montmayeur A."/>
            <person name="Murphy C."/>
            <person name="Neiman D."/>
            <person name="Pearson M."/>
            <person name="Priest M."/>
            <person name="Roberts A."/>
            <person name="Saif S."/>
            <person name="Shea T."/>
            <person name="Shenoy N."/>
            <person name="Sisk P."/>
            <person name="Stolte C."/>
            <person name="Sykes S."/>
            <person name="Wortman J."/>
            <person name="Nusbaum C."/>
            <person name="Birren B."/>
        </authorList>
    </citation>
    <scope>NUCLEOTIDE SEQUENCE [LARGE SCALE GENOMIC DNA]</scope>
    <source>
        <strain evidence="2 3">WAL-18680</strain>
    </source>
</reference>
<evidence type="ECO:0000259" key="1">
    <source>
        <dbReference type="Pfam" id="PF12146"/>
    </source>
</evidence>
<dbReference type="Proteomes" id="UP000005384">
    <property type="component" value="Unassembled WGS sequence"/>
</dbReference>
<dbReference type="HOGENOM" id="CLU_076356_0_0_9"/>
<name>G5I954_9FIRM</name>
<dbReference type="SUPFAM" id="SSF53474">
    <property type="entry name" value="alpha/beta-Hydrolases"/>
    <property type="match status" value="1"/>
</dbReference>
<accession>G5I954</accession>
<evidence type="ECO:0000313" key="2">
    <source>
        <dbReference type="EMBL" id="EHI61593.1"/>
    </source>
</evidence>
<dbReference type="InterPro" id="IPR029058">
    <property type="entry name" value="AB_hydrolase_fold"/>
</dbReference>
<dbReference type="PATRIC" id="fig|742737.3.peg.40"/>
<dbReference type="AlphaFoldDB" id="G5I954"/>
<keyword evidence="3" id="KW-1185">Reference proteome</keyword>
<gene>
    <name evidence="2" type="ORF">HMPREF9473_00044</name>
</gene>
<dbReference type="InterPro" id="IPR022742">
    <property type="entry name" value="Hydrolase_4"/>
</dbReference>
<organism evidence="2 3">
    <name type="scientific">Hungatella hathewayi WAL-18680</name>
    <dbReference type="NCBI Taxonomy" id="742737"/>
    <lineage>
        <taxon>Bacteria</taxon>
        <taxon>Bacillati</taxon>
        <taxon>Bacillota</taxon>
        <taxon>Clostridia</taxon>
        <taxon>Lachnospirales</taxon>
        <taxon>Lachnospiraceae</taxon>
        <taxon>Hungatella</taxon>
    </lineage>
</organism>
<sequence length="328" mass="37168">MYYKIISATSGTVNLKEETNIQTYHCDPFWRMLQPYLPKSNRLTTNNLPEEYFIPILGMDIHIDHYKPVVSKGRLILFHGVGGNGRLLSCIALPLARAGFEVICPDLPLYGCTCYIKDITYDTWVSCSVEIVKYYQSNESLPIFLFGFSAGGMLAYQIACKSQNIRGLIVSCILDQREKTVTRNSARNPLLGLMAKPLMTAMHTFAGRVKIPMKWIGNMKAIVNQKEVARILMKDKKSSGVRVPINFIYSMLNPEIRIEPEQFTACPVLLSHPGDDRWTDIKLSNLFYNRLACKKQTVILEGAGHFPMEAIGLKQMEQACIQFLEQNL</sequence>
<dbReference type="EMBL" id="ADLN01000001">
    <property type="protein sequence ID" value="EHI61593.1"/>
    <property type="molecule type" value="Genomic_DNA"/>
</dbReference>
<proteinExistence type="predicted"/>